<keyword evidence="5 7" id="KW-0472">Membrane</keyword>
<feature type="transmembrane region" description="Helical" evidence="7">
    <location>
        <begin position="241"/>
        <end position="261"/>
    </location>
</feature>
<keyword evidence="9" id="KW-1185">Reference proteome</keyword>
<dbReference type="EMBL" id="JAUJYN010000004">
    <property type="protein sequence ID" value="KAK1274140.1"/>
    <property type="molecule type" value="Genomic_DNA"/>
</dbReference>
<proteinExistence type="inferred from homology"/>
<comment type="subcellular location">
    <subcellularLocation>
        <location evidence="1">Membrane</location>
        <topology evidence="1">Multi-pass membrane protein</topology>
    </subcellularLocation>
</comment>
<feature type="transmembrane region" description="Helical" evidence="7">
    <location>
        <begin position="66"/>
        <end position="88"/>
    </location>
</feature>
<comment type="similarity">
    <text evidence="2">Belongs to the autoinducer-2 exporter (AI-2E) (TC 2.A.86) family.</text>
</comment>
<feature type="transmembrane region" description="Helical" evidence="7">
    <location>
        <begin position="499"/>
        <end position="522"/>
    </location>
</feature>
<evidence type="ECO:0000313" key="8">
    <source>
        <dbReference type="EMBL" id="KAK1274140.1"/>
    </source>
</evidence>
<dbReference type="Proteomes" id="UP001179952">
    <property type="component" value="Unassembled WGS sequence"/>
</dbReference>
<evidence type="ECO:0000256" key="1">
    <source>
        <dbReference type="ARBA" id="ARBA00004141"/>
    </source>
</evidence>
<evidence type="ECO:0000256" key="3">
    <source>
        <dbReference type="ARBA" id="ARBA00022692"/>
    </source>
</evidence>
<dbReference type="PANTHER" id="PTHR21716">
    <property type="entry name" value="TRANSMEMBRANE PROTEIN"/>
    <property type="match status" value="1"/>
</dbReference>
<organism evidence="8 9">
    <name type="scientific">Acorus gramineus</name>
    <name type="common">Dwarf sweet flag</name>
    <dbReference type="NCBI Taxonomy" id="55184"/>
    <lineage>
        <taxon>Eukaryota</taxon>
        <taxon>Viridiplantae</taxon>
        <taxon>Streptophyta</taxon>
        <taxon>Embryophyta</taxon>
        <taxon>Tracheophyta</taxon>
        <taxon>Spermatophyta</taxon>
        <taxon>Magnoliopsida</taxon>
        <taxon>Liliopsida</taxon>
        <taxon>Acoraceae</taxon>
        <taxon>Acorus</taxon>
    </lineage>
</organism>
<feature type="transmembrane region" description="Helical" evidence="7">
    <location>
        <begin position="595"/>
        <end position="613"/>
    </location>
</feature>
<dbReference type="GO" id="GO:0016020">
    <property type="term" value="C:membrane"/>
    <property type="evidence" value="ECO:0007669"/>
    <property type="project" value="UniProtKB-SubCell"/>
</dbReference>
<evidence type="ECO:0000313" key="9">
    <source>
        <dbReference type="Proteomes" id="UP001179952"/>
    </source>
</evidence>
<evidence type="ECO:0000256" key="6">
    <source>
        <dbReference type="SAM" id="MobiDB-lite"/>
    </source>
</evidence>
<keyword evidence="4 7" id="KW-1133">Transmembrane helix</keyword>
<dbReference type="InterPro" id="IPR002549">
    <property type="entry name" value="AI-2E-like"/>
</dbReference>
<feature type="transmembrane region" description="Helical" evidence="7">
    <location>
        <begin position="529"/>
        <end position="550"/>
    </location>
</feature>
<feature type="region of interest" description="Disordered" evidence="6">
    <location>
        <begin position="1"/>
        <end position="60"/>
    </location>
</feature>
<gene>
    <name evidence="8" type="ORF">QJS04_geneDACA016467</name>
</gene>
<dbReference type="AlphaFoldDB" id="A0AAV9BBX6"/>
<evidence type="ECO:0008006" key="10">
    <source>
        <dbReference type="Google" id="ProtNLM"/>
    </source>
</evidence>
<feature type="compositionally biased region" description="Pro residues" evidence="6">
    <location>
        <begin position="33"/>
        <end position="58"/>
    </location>
</feature>
<accession>A0AAV9BBX6</accession>
<reference evidence="8" key="2">
    <citation type="submission" date="2023-06" db="EMBL/GenBank/DDBJ databases">
        <authorList>
            <person name="Ma L."/>
            <person name="Liu K.-W."/>
            <person name="Li Z."/>
            <person name="Hsiao Y.-Y."/>
            <person name="Qi Y."/>
            <person name="Fu T."/>
            <person name="Tang G."/>
            <person name="Zhang D."/>
            <person name="Sun W.-H."/>
            <person name="Liu D.-K."/>
            <person name="Li Y."/>
            <person name="Chen G.-Z."/>
            <person name="Liu X.-D."/>
            <person name="Liao X.-Y."/>
            <person name="Jiang Y.-T."/>
            <person name="Yu X."/>
            <person name="Hao Y."/>
            <person name="Huang J."/>
            <person name="Zhao X.-W."/>
            <person name="Ke S."/>
            <person name="Chen Y.-Y."/>
            <person name="Wu W.-L."/>
            <person name="Hsu J.-L."/>
            <person name="Lin Y.-F."/>
            <person name="Huang M.-D."/>
            <person name="Li C.-Y."/>
            <person name="Huang L."/>
            <person name="Wang Z.-W."/>
            <person name="Zhao X."/>
            <person name="Zhong W.-Y."/>
            <person name="Peng D.-H."/>
            <person name="Ahmad S."/>
            <person name="Lan S."/>
            <person name="Zhang J.-S."/>
            <person name="Tsai W.-C."/>
            <person name="Van De Peer Y."/>
            <person name="Liu Z.-J."/>
        </authorList>
    </citation>
    <scope>NUCLEOTIDE SEQUENCE</scope>
    <source>
        <strain evidence="8">SCP</strain>
        <tissue evidence="8">Leaves</tissue>
    </source>
</reference>
<name>A0AAV9BBX6_ACOGR</name>
<comment type="caution">
    <text evidence="8">The sequence shown here is derived from an EMBL/GenBank/DDBJ whole genome shotgun (WGS) entry which is preliminary data.</text>
</comment>
<feature type="transmembrane region" description="Helical" evidence="7">
    <location>
        <begin position="125"/>
        <end position="149"/>
    </location>
</feature>
<evidence type="ECO:0000256" key="7">
    <source>
        <dbReference type="SAM" id="Phobius"/>
    </source>
</evidence>
<evidence type="ECO:0000256" key="2">
    <source>
        <dbReference type="ARBA" id="ARBA00009773"/>
    </source>
</evidence>
<sequence>MEIIPYSKKNPPKPSNSPSTLPWQEMFRSASLPRPPSPPKPPPPPPPQQPPPPPPPPPPDDHLVRLSLYIATAHAFLAFSLLLLYGLFRLLESFLRPLQWALLCSIPLRALHSALLSFWSEPLRLGLLPTLLALPSALLSSSASSLLDLRSALFRRPSPSPPSSAGFPRLLRYLLSFAVFVSAYEHLGSVTAVAVFSLGFLLIPAADSLAKTSASINRRTTSSSGRGAFFTGGILKRLNTIVAVGLIAGMIAGVLVGGLFFSYKIGVEGKDAVMSLKSQVQSGNYADLIGLKRWMDDNDVAGTVDRYSARLYETAVEQIDSLAEQYNLTDLVDGLKQFIVFESVNPAASSAAESTALIASPPHPYTERLRSLSNHIKSRNWTEIYVGLDSIVRELVISREGVVEKAKVYALQGADVARRVLTGGKSLIGGSASLALSLGLSVLSGAAGVLNFVSQLMVFLWVLYYLITSESGGATEQVLAMLPISKPTRVRCAEVLDHAISSVFLATAKIAIFQGCLTWLLFRFYSIHFLYVSTALSFVSPLLPIVPPWVSSIPAALQLVMEGRYIEAVGLVVVHLMLMDYGASVVQKDIPGHSPYLTGLSILGGMALFPSALELTMMLKADRVGKQGLYLDVDVLNIV</sequence>
<evidence type="ECO:0000256" key="5">
    <source>
        <dbReference type="ARBA" id="ARBA00023136"/>
    </source>
</evidence>
<protein>
    <recommendedName>
        <fullName evidence="10">Transmembrane protein 245</fullName>
    </recommendedName>
</protein>
<feature type="transmembrane region" description="Helical" evidence="7">
    <location>
        <begin position="434"/>
        <end position="467"/>
    </location>
</feature>
<reference evidence="8" key="1">
    <citation type="journal article" date="2023" name="Nat. Commun.">
        <title>Diploid and tetraploid genomes of Acorus and the evolution of monocots.</title>
        <authorList>
            <person name="Ma L."/>
            <person name="Liu K.W."/>
            <person name="Li Z."/>
            <person name="Hsiao Y.Y."/>
            <person name="Qi Y."/>
            <person name="Fu T."/>
            <person name="Tang G.D."/>
            <person name="Zhang D."/>
            <person name="Sun W.H."/>
            <person name="Liu D.K."/>
            <person name="Li Y."/>
            <person name="Chen G.Z."/>
            <person name="Liu X.D."/>
            <person name="Liao X.Y."/>
            <person name="Jiang Y.T."/>
            <person name="Yu X."/>
            <person name="Hao Y."/>
            <person name="Huang J."/>
            <person name="Zhao X.W."/>
            <person name="Ke S."/>
            <person name="Chen Y.Y."/>
            <person name="Wu W.L."/>
            <person name="Hsu J.L."/>
            <person name="Lin Y.F."/>
            <person name="Huang M.D."/>
            <person name="Li C.Y."/>
            <person name="Huang L."/>
            <person name="Wang Z.W."/>
            <person name="Zhao X."/>
            <person name="Zhong W.Y."/>
            <person name="Peng D.H."/>
            <person name="Ahmad S."/>
            <person name="Lan S."/>
            <person name="Zhang J.S."/>
            <person name="Tsai W.C."/>
            <person name="Van de Peer Y."/>
            <person name="Liu Z.J."/>
        </authorList>
    </citation>
    <scope>NUCLEOTIDE SEQUENCE</scope>
    <source>
        <strain evidence="8">SCP</strain>
    </source>
</reference>
<feature type="transmembrane region" description="Helical" evidence="7">
    <location>
        <begin position="565"/>
        <end position="583"/>
    </location>
</feature>
<evidence type="ECO:0000256" key="4">
    <source>
        <dbReference type="ARBA" id="ARBA00022989"/>
    </source>
</evidence>
<dbReference type="PANTHER" id="PTHR21716:SF72">
    <property type="entry name" value="TRANSMEMBRANE PROTEIN C9ORF5 PROTEIN"/>
    <property type="match status" value="1"/>
</dbReference>
<keyword evidence="3 7" id="KW-0812">Transmembrane</keyword>
<feature type="transmembrane region" description="Helical" evidence="7">
    <location>
        <begin position="170"/>
        <end position="203"/>
    </location>
</feature>